<evidence type="ECO:0000256" key="5">
    <source>
        <dbReference type="ARBA" id="ARBA00022741"/>
    </source>
</evidence>
<dbReference type="Pfam" id="PF01039">
    <property type="entry name" value="Carboxyl_trans"/>
    <property type="match status" value="1"/>
</dbReference>
<dbReference type="PROSITE" id="PS50989">
    <property type="entry name" value="COA_CT_CTER"/>
    <property type="match status" value="1"/>
</dbReference>
<reference evidence="16" key="1">
    <citation type="submission" date="2016-10" db="EMBL/GenBank/DDBJ databases">
        <authorList>
            <person name="Varghese N."/>
            <person name="Submissions S."/>
        </authorList>
    </citation>
    <scope>NUCLEOTIDE SEQUENCE [LARGE SCALE GENOMIC DNA]</scope>
    <source>
        <strain evidence="16">DSM 17875</strain>
    </source>
</reference>
<dbReference type="Gene3D" id="2.40.50.100">
    <property type="match status" value="1"/>
</dbReference>
<evidence type="ECO:0000313" key="15">
    <source>
        <dbReference type="EMBL" id="SDT88563.1"/>
    </source>
</evidence>
<comment type="cofactor">
    <cofactor evidence="1">
        <name>biotin</name>
        <dbReference type="ChEBI" id="CHEBI:57586"/>
    </cofactor>
</comment>
<dbReference type="InterPro" id="IPR051602">
    <property type="entry name" value="ACC_Biotin_Carboxylase"/>
</dbReference>
<keyword evidence="4" id="KW-0436">Ligase</keyword>
<evidence type="ECO:0000259" key="14">
    <source>
        <dbReference type="PROSITE" id="PS50989"/>
    </source>
</evidence>
<dbReference type="GO" id="GO:0005524">
    <property type="term" value="F:ATP binding"/>
    <property type="evidence" value="ECO:0007669"/>
    <property type="project" value="UniProtKB-UniRule"/>
</dbReference>
<evidence type="ECO:0000256" key="2">
    <source>
        <dbReference type="ARBA" id="ARBA00004956"/>
    </source>
</evidence>
<evidence type="ECO:0000256" key="3">
    <source>
        <dbReference type="ARBA" id="ARBA00013058"/>
    </source>
</evidence>
<dbReference type="EC" id="6.4.1.2" evidence="3"/>
<evidence type="ECO:0000256" key="8">
    <source>
        <dbReference type="ARBA" id="ARBA00023268"/>
    </source>
</evidence>
<dbReference type="PROSITE" id="PS00188">
    <property type="entry name" value="BIOTIN"/>
    <property type="match status" value="1"/>
</dbReference>
<dbReference type="PROSITE" id="PS50975">
    <property type="entry name" value="ATP_GRASP"/>
    <property type="match status" value="1"/>
</dbReference>
<proteinExistence type="predicted"/>
<dbReference type="SMART" id="SM00878">
    <property type="entry name" value="Biotin_carb_C"/>
    <property type="match status" value="1"/>
</dbReference>
<dbReference type="PROSITE" id="PS50980">
    <property type="entry name" value="COA_CT_NTER"/>
    <property type="match status" value="1"/>
</dbReference>
<keyword evidence="7" id="KW-0092">Biotin</keyword>
<dbReference type="EMBL" id="LT629785">
    <property type="protein sequence ID" value="SDT88563.1"/>
    <property type="molecule type" value="Genomic_DNA"/>
</dbReference>
<dbReference type="PANTHER" id="PTHR48095">
    <property type="entry name" value="PYRUVATE CARBOXYLASE SUBUNIT A"/>
    <property type="match status" value="1"/>
</dbReference>
<evidence type="ECO:0000259" key="13">
    <source>
        <dbReference type="PROSITE" id="PS50980"/>
    </source>
</evidence>
<dbReference type="InterPro" id="IPR013815">
    <property type="entry name" value="ATP_grasp_subdomain_1"/>
</dbReference>
<dbReference type="InterPro" id="IPR011764">
    <property type="entry name" value="Biotin_carboxylation_dom"/>
</dbReference>
<dbReference type="Pfam" id="PF02786">
    <property type="entry name" value="CPSase_L_D2"/>
    <property type="match status" value="1"/>
</dbReference>
<dbReference type="InterPro" id="IPR011761">
    <property type="entry name" value="ATP-grasp"/>
</dbReference>
<feature type="domain" description="CoA carboxyltransferase N-terminal" evidence="13">
    <location>
        <begin position="577"/>
        <end position="845"/>
    </location>
</feature>
<dbReference type="UniPathway" id="UPA00655">
    <property type="reaction ID" value="UER00711"/>
</dbReference>
<keyword evidence="16" id="KW-1185">Reference proteome</keyword>
<comment type="pathway">
    <text evidence="2">Lipid metabolism; malonyl-CoA biosynthesis; malonyl-CoA from acetyl-CoA: step 1/1.</text>
</comment>
<feature type="domain" description="Biotin carboxylation" evidence="12">
    <location>
        <begin position="4"/>
        <end position="455"/>
    </location>
</feature>
<dbReference type="InterPro" id="IPR016185">
    <property type="entry name" value="PreATP-grasp_dom_sf"/>
</dbReference>
<evidence type="ECO:0000256" key="1">
    <source>
        <dbReference type="ARBA" id="ARBA00001953"/>
    </source>
</evidence>
<dbReference type="InterPro" id="IPR029045">
    <property type="entry name" value="ClpP/crotonase-like_dom_sf"/>
</dbReference>
<dbReference type="InterPro" id="IPR000089">
    <property type="entry name" value="Biotin_lipoyl"/>
</dbReference>
<evidence type="ECO:0000259" key="10">
    <source>
        <dbReference type="PROSITE" id="PS50968"/>
    </source>
</evidence>
<evidence type="ECO:0000256" key="9">
    <source>
        <dbReference type="PROSITE-ProRule" id="PRU00409"/>
    </source>
</evidence>
<dbReference type="PROSITE" id="PS00867">
    <property type="entry name" value="CPSASE_2"/>
    <property type="match status" value="1"/>
</dbReference>
<dbReference type="Pfam" id="PF00364">
    <property type="entry name" value="Biotin_lipoyl"/>
    <property type="match status" value="1"/>
</dbReference>
<dbReference type="InterPro" id="IPR011763">
    <property type="entry name" value="COA_CT_C"/>
</dbReference>
<gene>
    <name evidence="15" type="ORF">SAMN05216296_0249</name>
</gene>
<evidence type="ECO:0000313" key="16">
    <source>
        <dbReference type="Proteomes" id="UP000243232"/>
    </source>
</evidence>
<dbReference type="InterPro" id="IPR005482">
    <property type="entry name" value="Biotin_COase_C"/>
</dbReference>
<evidence type="ECO:0000259" key="11">
    <source>
        <dbReference type="PROSITE" id="PS50975"/>
    </source>
</evidence>
<evidence type="ECO:0000256" key="4">
    <source>
        <dbReference type="ARBA" id="ARBA00022598"/>
    </source>
</evidence>
<protein>
    <recommendedName>
        <fullName evidence="3">acetyl-CoA carboxylase</fullName>
        <ecNumber evidence="3">6.4.1.2</ecNumber>
    </recommendedName>
</protein>
<accession>A0A1H2E0D0</accession>
<dbReference type="Pfam" id="PF00289">
    <property type="entry name" value="Biotin_carb_N"/>
    <property type="match status" value="1"/>
</dbReference>
<dbReference type="SUPFAM" id="SSF56059">
    <property type="entry name" value="Glutathione synthetase ATP-binding domain-like"/>
    <property type="match status" value="1"/>
</dbReference>
<dbReference type="PROSITE" id="PS50968">
    <property type="entry name" value="BIOTINYL_LIPOYL"/>
    <property type="match status" value="1"/>
</dbReference>
<organism evidence="15 16">
    <name type="scientific">Pseudomonas pohangensis</name>
    <dbReference type="NCBI Taxonomy" id="364197"/>
    <lineage>
        <taxon>Bacteria</taxon>
        <taxon>Pseudomonadati</taxon>
        <taxon>Pseudomonadota</taxon>
        <taxon>Gammaproteobacteria</taxon>
        <taxon>Pseudomonadales</taxon>
        <taxon>Pseudomonadaceae</taxon>
        <taxon>Pseudomonas</taxon>
    </lineage>
</organism>
<dbReference type="GO" id="GO:0003989">
    <property type="term" value="F:acetyl-CoA carboxylase activity"/>
    <property type="evidence" value="ECO:0007669"/>
    <property type="project" value="UniProtKB-EC"/>
</dbReference>
<feature type="domain" description="CoA carboxyltransferase C-terminal" evidence="14">
    <location>
        <begin position="843"/>
        <end position="1096"/>
    </location>
</feature>
<keyword evidence="5 9" id="KW-0547">Nucleotide-binding</keyword>
<sequence length="1096" mass="116622">MHAPFSALLIANRGEIAIRIARACADLGIRSVAVYAEDDSASLHTRKADVSLPLRGRGVPAYLDMQQLIDLALQQQCEAIHPGYGFLAESAEFARRCAASGLRFIGPSATVLELFGDKAAARALAERCGVPLVRGLNQAVTLQQAQVFMHSLGEGAAVMLKALAGGGGRGMRAVRDIRELEQAYARCQSEAQAAFGNGALYVEQLVSTARHIEVQVIGDSSGQLSHLYERDCSLQRRNQKLLEIAPSPDLPQPLRDALVAAALELAAAAGYQGIGTFEFLLDLEQPGRFYFMEANPRIQVEHTVTEAITGVDLLHTQLHLSAGRSLAELGLLQPPAINGCAVQLRINLETLHSDGSLRPAAGTLTAYEPPSGPGLRVDGYGYAGYPVSPSYDSLLAKLIAHGDSYPAALQRSYRALCEFRLEGVASNLHLLQNLLQRPEVAANQVSTGFVEQHLGDLLTAQAQAHPHLFFRPQAAISNSAEQGPAAPPGTLPLNSPGAGVVVSLEVAEGDALAIGQPVAVLEAMKMEFVVKASHSGIVRLLLVQPGASLGEGQPLLFVEPAEVEGDAVLSEEQIDLEHIRADLAEVLLRHEQLTDARRPAAVAKRRKSGQRTARENLDDLLDAGSFIEYGAMALAAQRRRRSPEELRELSPADGLISGIGTVNAGDFGPQAARCMAIAYDYTVFAGTQGMMNHKKTDRMLGLAEQLRLPLVLFAEGGGGRPGDTDFVGVAGLDAHTFASMARLSGLVPLVGVVSGRCFAGNAALLGCCDVIIATRDASIGMAGPAMIEGGGLGSFSAEQVGPVSVQGPNGVIDILVDDEAAAVQAAKQYLAYFQGPLADWQSADQRRLRQLIPQNRLRVYDIRQLIDTLADADSVLELRSQFAPGMITALVRIEGRPFGLLANNPAVLGGAIDASAGDKAARFMQLCDAFDIPLLSLCDTPGFMVGPEAEKQATVRHVSRMFVTAASLQVPYFTVVLRKGYGLGAMAMAAGSFHQSLFTLAWPSGEFGAMGLEGAVRLGFAKELAAQADEPSRQALFDKLVGKAYEQGKALNMASFLEIDAVIDPQETRSWLLRGLAATPPVAPRQGKKRPFVDSW</sequence>
<dbReference type="Gene3D" id="3.90.226.10">
    <property type="entry name" value="2-enoyl-CoA Hydratase, Chain A, domain 1"/>
    <property type="match status" value="2"/>
</dbReference>
<dbReference type="SUPFAM" id="SSF51230">
    <property type="entry name" value="Single hybrid motif"/>
    <property type="match status" value="1"/>
</dbReference>
<dbReference type="InterPro" id="IPR005479">
    <property type="entry name" value="CPAse_ATP-bd"/>
</dbReference>
<keyword evidence="6 9" id="KW-0067">ATP-binding</keyword>
<dbReference type="Pfam" id="PF02785">
    <property type="entry name" value="Biotin_carb_C"/>
    <property type="match status" value="1"/>
</dbReference>
<feature type="domain" description="ATP-grasp" evidence="11">
    <location>
        <begin position="122"/>
        <end position="322"/>
    </location>
</feature>
<name>A0A1H2E0D0_9PSED</name>
<dbReference type="PANTHER" id="PTHR48095:SF5">
    <property type="entry name" value="BLL7292 PROTEIN"/>
    <property type="match status" value="1"/>
</dbReference>
<dbReference type="CDD" id="cd06850">
    <property type="entry name" value="biotinyl_domain"/>
    <property type="match status" value="1"/>
</dbReference>
<dbReference type="GO" id="GO:0046872">
    <property type="term" value="F:metal ion binding"/>
    <property type="evidence" value="ECO:0007669"/>
    <property type="project" value="InterPro"/>
</dbReference>
<dbReference type="InterPro" id="IPR005481">
    <property type="entry name" value="BC-like_N"/>
</dbReference>
<dbReference type="SUPFAM" id="SSF52440">
    <property type="entry name" value="PreATP-grasp domain"/>
    <property type="match status" value="1"/>
</dbReference>
<dbReference type="InterPro" id="IPR011762">
    <property type="entry name" value="COA_CT_N"/>
</dbReference>
<evidence type="ECO:0000259" key="12">
    <source>
        <dbReference type="PROSITE" id="PS50979"/>
    </source>
</evidence>
<dbReference type="PROSITE" id="PS50979">
    <property type="entry name" value="BC"/>
    <property type="match status" value="1"/>
</dbReference>
<dbReference type="InterPro" id="IPR011053">
    <property type="entry name" value="Single_hybrid_motif"/>
</dbReference>
<dbReference type="InterPro" id="IPR001882">
    <property type="entry name" value="Biotin_BS"/>
</dbReference>
<dbReference type="GO" id="GO:2001295">
    <property type="term" value="P:malonyl-CoA biosynthetic process"/>
    <property type="evidence" value="ECO:0007669"/>
    <property type="project" value="UniProtKB-UniPathway"/>
</dbReference>
<dbReference type="Proteomes" id="UP000243232">
    <property type="component" value="Chromosome I"/>
</dbReference>
<evidence type="ECO:0000256" key="7">
    <source>
        <dbReference type="ARBA" id="ARBA00023267"/>
    </source>
</evidence>
<dbReference type="SUPFAM" id="SSF51246">
    <property type="entry name" value="Rudiment single hybrid motif"/>
    <property type="match status" value="1"/>
</dbReference>
<feature type="domain" description="Lipoyl-binding" evidence="10">
    <location>
        <begin position="484"/>
        <end position="559"/>
    </location>
</feature>
<dbReference type="InterPro" id="IPR011054">
    <property type="entry name" value="Rudment_hybrid_motif"/>
</dbReference>
<dbReference type="SUPFAM" id="SSF52096">
    <property type="entry name" value="ClpP/crotonase"/>
    <property type="match status" value="2"/>
</dbReference>
<keyword evidence="8" id="KW-0511">Multifunctional enzyme</keyword>
<evidence type="ECO:0000256" key="6">
    <source>
        <dbReference type="ARBA" id="ARBA00022840"/>
    </source>
</evidence>
<dbReference type="InterPro" id="IPR034733">
    <property type="entry name" value="AcCoA_carboxyl_beta"/>
</dbReference>
<dbReference type="Gene3D" id="3.30.1490.20">
    <property type="entry name" value="ATP-grasp fold, A domain"/>
    <property type="match status" value="1"/>
</dbReference>
<dbReference type="Gene3D" id="3.30.470.20">
    <property type="entry name" value="ATP-grasp fold, B domain"/>
    <property type="match status" value="1"/>
</dbReference>
<dbReference type="Gene3D" id="3.40.50.20">
    <property type="match status" value="1"/>
</dbReference>
<dbReference type="RefSeq" id="WP_231975048.1">
    <property type="nucleotide sequence ID" value="NZ_LT629785.1"/>
</dbReference>
<dbReference type="AlphaFoldDB" id="A0A1H2E0D0"/>
<dbReference type="STRING" id="364197.SAMN05216296_0249"/>